<evidence type="ECO:0000313" key="1">
    <source>
        <dbReference type="EMBL" id="KAG0514000.1"/>
    </source>
</evidence>
<organism evidence="1 2">
    <name type="scientific">Sorghum bicolor</name>
    <name type="common">Sorghum</name>
    <name type="synonym">Sorghum vulgare</name>
    <dbReference type="NCBI Taxonomy" id="4558"/>
    <lineage>
        <taxon>Eukaryota</taxon>
        <taxon>Viridiplantae</taxon>
        <taxon>Streptophyta</taxon>
        <taxon>Embryophyta</taxon>
        <taxon>Tracheophyta</taxon>
        <taxon>Spermatophyta</taxon>
        <taxon>Magnoliopsida</taxon>
        <taxon>Liliopsida</taxon>
        <taxon>Poales</taxon>
        <taxon>Poaceae</taxon>
        <taxon>PACMAD clade</taxon>
        <taxon>Panicoideae</taxon>
        <taxon>Andropogonodae</taxon>
        <taxon>Andropogoneae</taxon>
        <taxon>Sorghinae</taxon>
        <taxon>Sorghum</taxon>
    </lineage>
</organism>
<reference evidence="1" key="2">
    <citation type="submission" date="2020-10" db="EMBL/GenBank/DDBJ databases">
        <authorList>
            <person name="Cooper E.A."/>
            <person name="Brenton Z.W."/>
            <person name="Flinn B.S."/>
            <person name="Jenkins J."/>
            <person name="Shu S."/>
            <person name="Flowers D."/>
            <person name="Luo F."/>
            <person name="Wang Y."/>
            <person name="Xia P."/>
            <person name="Barry K."/>
            <person name="Daum C."/>
            <person name="Lipzen A."/>
            <person name="Yoshinaga Y."/>
            <person name="Schmutz J."/>
            <person name="Saski C."/>
            <person name="Vermerris W."/>
            <person name="Kresovich S."/>
        </authorList>
    </citation>
    <scope>NUCLEOTIDE SEQUENCE</scope>
</reference>
<name>A0A921U121_SORBI</name>
<dbReference type="EMBL" id="CM027689">
    <property type="protein sequence ID" value="KAG0514000.1"/>
    <property type="molecule type" value="Genomic_DNA"/>
</dbReference>
<protein>
    <submittedName>
        <fullName evidence="1">Uncharacterized protein</fullName>
    </submittedName>
</protein>
<reference evidence="1" key="1">
    <citation type="journal article" date="2019" name="BMC Genomics">
        <title>A new reference genome for Sorghum bicolor reveals high levels of sequence similarity between sweet and grain genotypes: implications for the genetics of sugar metabolism.</title>
        <authorList>
            <person name="Cooper E.A."/>
            <person name="Brenton Z.W."/>
            <person name="Flinn B.S."/>
            <person name="Jenkins J."/>
            <person name="Shu S."/>
            <person name="Flowers D."/>
            <person name="Luo F."/>
            <person name="Wang Y."/>
            <person name="Xia P."/>
            <person name="Barry K."/>
            <person name="Daum C."/>
            <person name="Lipzen A."/>
            <person name="Yoshinaga Y."/>
            <person name="Schmutz J."/>
            <person name="Saski C."/>
            <person name="Vermerris W."/>
            <person name="Kresovich S."/>
        </authorList>
    </citation>
    <scope>NUCLEOTIDE SEQUENCE</scope>
</reference>
<dbReference type="AlphaFoldDB" id="A0A921U121"/>
<proteinExistence type="predicted"/>
<comment type="caution">
    <text evidence="1">The sequence shown here is derived from an EMBL/GenBank/DDBJ whole genome shotgun (WGS) entry which is preliminary data.</text>
</comment>
<sequence>MEERAHCSTLATRLQRPLRFARHLPPVACPAVRGLPNTSCLLLDTAPPHGIPTLATSLSDYTSHRLSTLLEDEFWCSCTQAVTTKPTRCQICKSQSLETDLKQARFNVDFGNWYLLLLFEIVPQLKF</sequence>
<evidence type="ECO:0000313" key="2">
    <source>
        <dbReference type="Proteomes" id="UP000807115"/>
    </source>
</evidence>
<gene>
    <name evidence="1" type="ORF">BDA96_10G151400</name>
</gene>
<dbReference type="Proteomes" id="UP000807115">
    <property type="component" value="Chromosome 10"/>
</dbReference>
<accession>A0A921U121</accession>